<name>A0ABN9SE00_9DINO</name>
<evidence type="ECO:0000256" key="1">
    <source>
        <dbReference type="ARBA" id="ARBA00022598"/>
    </source>
</evidence>
<keyword evidence="2 6" id="KW-0547">Nucleotide-binding</keyword>
<dbReference type="PROSITE" id="PS00178">
    <property type="entry name" value="AA_TRNA_LIGASE_I"/>
    <property type="match status" value="1"/>
</dbReference>
<dbReference type="InterPro" id="IPR020061">
    <property type="entry name" value="Glu_tRNA_lig_a-bdl"/>
</dbReference>
<dbReference type="Pfam" id="PF00749">
    <property type="entry name" value="tRNA-synt_1c"/>
    <property type="match status" value="1"/>
</dbReference>
<evidence type="ECO:0000256" key="4">
    <source>
        <dbReference type="ARBA" id="ARBA00022917"/>
    </source>
</evidence>
<evidence type="ECO:0000256" key="5">
    <source>
        <dbReference type="ARBA" id="ARBA00023146"/>
    </source>
</evidence>
<accession>A0ABN9SE00</accession>
<dbReference type="InterPro" id="IPR014729">
    <property type="entry name" value="Rossmann-like_a/b/a_fold"/>
</dbReference>
<dbReference type="InterPro" id="IPR020058">
    <property type="entry name" value="Glu/Gln-tRNA-synth_Ib_cat-dom"/>
</dbReference>
<keyword evidence="3 6" id="KW-0067">ATP-binding</keyword>
<dbReference type="EMBL" id="CAUYUJ010010136">
    <property type="protein sequence ID" value="CAK0828663.1"/>
    <property type="molecule type" value="Genomic_DNA"/>
</dbReference>
<evidence type="ECO:0000313" key="8">
    <source>
        <dbReference type="EMBL" id="CAK0828663.1"/>
    </source>
</evidence>
<evidence type="ECO:0000313" key="9">
    <source>
        <dbReference type="Proteomes" id="UP001189429"/>
    </source>
</evidence>
<dbReference type="InterPro" id="IPR001412">
    <property type="entry name" value="aa-tRNA-synth_I_CS"/>
</dbReference>
<comment type="similarity">
    <text evidence="6">Belongs to the class-I aminoacyl-tRNA synthetase family.</text>
</comment>
<evidence type="ECO:0000256" key="3">
    <source>
        <dbReference type="ARBA" id="ARBA00022840"/>
    </source>
</evidence>
<dbReference type="PANTHER" id="PTHR43097">
    <property type="entry name" value="GLUTAMINE-TRNA LIGASE"/>
    <property type="match status" value="1"/>
</dbReference>
<keyword evidence="4 6" id="KW-0648">Protein biosynthesis</keyword>
<dbReference type="InterPro" id="IPR050132">
    <property type="entry name" value="Gln/Glu-tRNA_Ligase"/>
</dbReference>
<reference evidence="8" key="1">
    <citation type="submission" date="2023-10" db="EMBL/GenBank/DDBJ databases">
        <authorList>
            <person name="Chen Y."/>
            <person name="Shah S."/>
            <person name="Dougan E. K."/>
            <person name="Thang M."/>
            <person name="Chan C."/>
        </authorList>
    </citation>
    <scope>NUCLEOTIDE SEQUENCE [LARGE SCALE GENOMIC DNA]</scope>
</reference>
<dbReference type="Gene3D" id="3.90.800.10">
    <property type="entry name" value="Glutamyl-tRNA Synthetase, Domain 3"/>
    <property type="match status" value="1"/>
</dbReference>
<protein>
    <recommendedName>
        <fullName evidence="7">Glutamyl/glutaminyl-tRNA synthetase class Ib catalytic domain-containing protein</fullName>
    </recommendedName>
</protein>
<proteinExistence type="inferred from homology"/>
<dbReference type="Gene3D" id="3.40.50.620">
    <property type="entry name" value="HUPs"/>
    <property type="match status" value="1"/>
</dbReference>
<keyword evidence="1 6" id="KW-0436">Ligase</keyword>
<gene>
    <name evidence="8" type="ORF">PCOR1329_LOCUS27831</name>
</gene>
<dbReference type="Gene3D" id="1.10.1160.10">
    <property type="entry name" value="Glutamyl-trna Synthetase, Domain 2"/>
    <property type="match status" value="1"/>
</dbReference>
<dbReference type="SUPFAM" id="SSF52374">
    <property type="entry name" value="Nucleotidylyl transferase"/>
    <property type="match status" value="1"/>
</dbReference>
<dbReference type="Proteomes" id="UP001189429">
    <property type="component" value="Unassembled WGS sequence"/>
</dbReference>
<keyword evidence="9" id="KW-1185">Reference proteome</keyword>
<feature type="domain" description="Glutamyl/glutaminyl-tRNA synthetase class Ib catalytic" evidence="7">
    <location>
        <begin position="112"/>
        <end position="421"/>
    </location>
</feature>
<dbReference type="PANTHER" id="PTHR43097:SF5">
    <property type="entry name" value="GLUTAMATE--TRNA LIGASE"/>
    <property type="match status" value="1"/>
</dbReference>
<organism evidence="8 9">
    <name type="scientific">Prorocentrum cordatum</name>
    <dbReference type="NCBI Taxonomy" id="2364126"/>
    <lineage>
        <taxon>Eukaryota</taxon>
        <taxon>Sar</taxon>
        <taxon>Alveolata</taxon>
        <taxon>Dinophyceae</taxon>
        <taxon>Prorocentrales</taxon>
        <taxon>Prorocentraceae</taxon>
        <taxon>Prorocentrum</taxon>
    </lineage>
</organism>
<evidence type="ECO:0000256" key="2">
    <source>
        <dbReference type="ARBA" id="ARBA00022741"/>
    </source>
</evidence>
<comment type="caution">
    <text evidence="8">The sequence shown here is derived from an EMBL/GenBank/DDBJ whole genome shotgun (WGS) entry which is preliminary data.</text>
</comment>
<evidence type="ECO:0000259" key="7">
    <source>
        <dbReference type="Pfam" id="PF00749"/>
    </source>
</evidence>
<evidence type="ECO:0000256" key="6">
    <source>
        <dbReference type="RuleBase" id="RU363037"/>
    </source>
</evidence>
<keyword evidence="5 6" id="KW-0030">Aminoacyl-tRNA synthetase</keyword>
<sequence>MRCGMREKKVTDYGVCTPGRVRQQGESREPAVGTDARRVIRVEGMVQQGCGSLRRAGCGADASVLREVADAEHVGRGWDKGPPGDTAEVEVSNFVEEIVADDLGRGTYGGRVRTRFPPEPNGYLHIGHAKSICLNPRGFRHRGQIQRRLQPPLRRHEPCEREARVHRQHPGEDVRWLGFEWDGPERYASDYTFVEKGWAYIDELSAEEISEYRGSLTSPGKDSPYRARSADESLDLLRKMRAGQIDQGKAVLRAKIDMAHQNVIMRDPIMYRILKASHPRTGDAWCIYPSYDFAHGLSDAIEGVTHSVCTLEFSAHNELYDWFNQRVMSLQGALDCETLPRQHEFARLEMTNIVVSKRKLKRLVDEGVVDGWDDPRMPTLSGMRRRGYPACALRRMCQLVGVTKDPNAVIQYSLLESCVRDTAAEEQCKARLLCVLRPLKVTVTNWEGDNQIIEVPAEEGLPIRQLTMGRELFLESEDQISWRSPPRGSSASPLAAW</sequence>